<dbReference type="AlphaFoldDB" id="A0A1L8SSU0"/>
<dbReference type="PROSITE" id="PS51704">
    <property type="entry name" value="GP_PDE"/>
    <property type="match status" value="1"/>
</dbReference>
<dbReference type="Gene3D" id="3.20.20.190">
    <property type="entry name" value="Phosphatidylinositol (PI) phosphodiesterase"/>
    <property type="match status" value="1"/>
</dbReference>
<dbReference type="PANTHER" id="PTHR46211:SF8">
    <property type="entry name" value="PHOSPHODIESTERASE"/>
    <property type="match status" value="1"/>
</dbReference>
<feature type="transmembrane region" description="Helical" evidence="1">
    <location>
        <begin position="20"/>
        <end position="38"/>
    </location>
</feature>
<feature type="transmembrane region" description="Helical" evidence="1">
    <location>
        <begin position="210"/>
        <end position="235"/>
    </location>
</feature>
<dbReference type="GO" id="GO:0008081">
    <property type="term" value="F:phosphoric diester hydrolase activity"/>
    <property type="evidence" value="ECO:0007669"/>
    <property type="project" value="InterPro"/>
</dbReference>
<keyword evidence="1" id="KW-0812">Transmembrane</keyword>
<feature type="domain" description="GP-PDE" evidence="2">
    <location>
        <begin position="278"/>
        <end position="505"/>
    </location>
</feature>
<dbReference type="Proteomes" id="UP000183700">
    <property type="component" value="Unassembled WGS sequence"/>
</dbReference>
<dbReference type="PANTHER" id="PTHR46211">
    <property type="entry name" value="GLYCEROPHOSPHORYL DIESTER PHOSPHODIESTERASE"/>
    <property type="match status" value="1"/>
</dbReference>
<evidence type="ECO:0000256" key="1">
    <source>
        <dbReference type="SAM" id="Phobius"/>
    </source>
</evidence>
<feature type="transmembrane region" description="Helical" evidence="1">
    <location>
        <begin position="79"/>
        <end position="100"/>
    </location>
</feature>
<gene>
    <name evidence="3" type="ORF">RV00_GL003074</name>
</gene>
<dbReference type="OrthoDB" id="384721at2"/>
<reference evidence="3 4" key="1">
    <citation type="submission" date="2014-12" db="EMBL/GenBank/DDBJ databases">
        <title>Draft genome sequences of 29 type strains of Enterococci.</title>
        <authorList>
            <person name="Zhong Z."/>
            <person name="Sun Z."/>
            <person name="Liu W."/>
            <person name="Zhang W."/>
            <person name="Zhang H."/>
        </authorList>
    </citation>
    <scope>NUCLEOTIDE SEQUENCE [LARGE SCALE GENOMIC DNA]</scope>
    <source>
        <strain evidence="3 4">DSM 22802</strain>
    </source>
</reference>
<organism evidence="3 4">
    <name type="scientific">Enterococcus devriesei</name>
    <dbReference type="NCBI Taxonomy" id="319970"/>
    <lineage>
        <taxon>Bacteria</taxon>
        <taxon>Bacillati</taxon>
        <taxon>Bacillota</taxon>
        <taxon>Bacilli</taxon>
        <taxon>Lactobacillales</taxon>
        <taxon>Enterococcaceae</taxon>
        <taxon>Enterococcus</taxon>
    </lineage>
</organism>
<keyword evidence="1" id="KW-0472">Membrane</keyword>
<comment type="caution">
    <text evidence="3">The sequence shown here is derived from an EMBL/GenBank/DDBJ whole genome shotgun (WGS) entry which is preliminary data.</text>
</comment>
<dbReference type="Pfam" id="PF03009">
    <property type="entry name" value="GDPD"/>
    <property type="match status" value="1"/>
</dbReference>
<proteinExistence type="predicted"/>
<feature type="transmembrane region" description="Helical" evidence="1">
    <location>
        <begin position="130"/>
        <end position="152"/>
    </location>
</feature>
<dbReference type="InterPro" id="IPR017946">
    <property type="entry name" value="PLC-like_Pdiesterase_TIM-brl"/>
</dbReference>
<dbReference type="STRING" id="319970.RV00_GL003074"/>
<evidence type="ECO:0000313" key="3">
    <source>
        <dbReference type="EMBL" id="OJG35055.1"/>
    </source>
</evidence>
<accession>A0A1L8SSU0</accession>
<dbReference type="RefSeq" id="WP_071862832.1">
    <property type="nucleotide sequence ID" value="NZ_JBHLVS010000019.1"/>
</dbReference>
<evidence type="ECO:0000313" key="4">
    <source>
        <dbReference type="Proteomes" id="UP000183700"/>
    </source>
</evidence>
<name>A0A1L8SSU0_9ENTE</name>
<evidence type="ECO:0000259" key="2">
    <source>
        <dbReference type="PROSITE" id="PS51704"/>
    </source>
</evidence>
<dbReference type="SUPFAM" id="SSF51695">
    <property type="entry name" value="PLC-like phosphodiesterases"/>
    <property type="match status" value="1"/>
</dbReference>
<feature type="transmembrane region" description="Helical" evidence="1">
    <location>
        <begin position="247"/>
        <end position="264"/>
    </location>
</feature>
<dbReference type="EMBL" id="JXKM01000009">
    <property type="protein sequence ID" value="OJG35055.1"/>
    <property type="molecule type" value="Genomic_DNA"/>
</dbReference>
<keyword evidence="4" id="KW-1185">Reference proteome</keyword>
<sequence>MKFISRTAKSFFHSIRLQDFLIVTFGLSFLTEGLFLFFQELFRHGNFPKFFYLLFFALFGLYGFFFSQIQTRKPFFQDFSLSGILFSSLYWLILSPIVFFKFYQLFLAYRPLPATFLSFIFLYRWKILPIIAVLYLLLLYFVWRFLLVPSYLNDGLSLRVSLQKSWQQRKLAIGLQLISFLVIALLFLLSSLLLKVLFTLMAQLVATRTAGLSLLLLYQACKSSLFTLFFLYLAFNNQAEAQHNSGKNYWLILPIIASLALYGLTYTQRLTIKPAPVPQTISHRGVSEDNALQNSITALKRTSQTYHPDLVEMDVQETADHQLVVIHDENLKELAGKNLRVDETNWSQLKKLTLKENGYQEKIPLFVDYLAEANKLQQKLLIELKVSAKTKETMIQQLLPLKDQLVGHQLQSMDLDTAQNLKKNFPKHKIGYILPFDLLGSPKTQLDFINIEARTANRQLIQAIQQRKQGVYVWSINTSLQNQAFQLQAVDGLLSDKLTILSPQSNSIKAKVVAALWIN</sequence>
<dbReference type="InterPro" id="IPR030395">
    <property type="entry name" value="GP_PDE_dom"/>
</dbReference>
<feature type="transmembrane region" description="Helical" evidence="1">
    <location>
        <begin position="50"/>
        <end position="67"/>
    </location>
</feature>
<protein>
    <recommendedName>
        <fullName evidence="2">GP-PDE domain-containing protein</fullName>
    </recommendedName>
</protein>
<keyword evidence="1" id="KW-1133">Transmembrane helix</keyword>
<dbReference type="GO" id="GO:0006629">
    <property type="term" value="P:lipid metabolic process"/>
    <property type="evidence" value="ECO:0007669"/>
    <property type="project" value="InterPro"/>
</dbReference>
<feature type="transmembrane region" description="Helical" evidence="1">
    <location>
        <begin position="172"/>
        <end position="198"/>
    </location>
</feature>